<name>A0A8J3V7I4_9ACTN</name>
<accession>A0A8J3V7I4</accession>
<reference evidence="3" key="1">
    <citation type="submission" date="2021-01" db="EMBL/GenBank/DDBJ databases">
        <title>Whole genome shotgun sequence of Planotetraspora thailandica NBRC 104271.</title>
        <authorList>
            <person name="Komaki H."/>
            <person name="Tamura T."/>
        </authorList>
    </citation>
    <scope>NUCLEOTIDE SEQUENCE</scope>
    <source>
        <strain evidence="3">NBRC 104271</strain>
    </source>
</reference>
<feature type="chain" id="PRO_5039565184" evidence="2">
    <location>
        <begin position="21"/>
        <end position="118"/>
    </location>
</feature>
<keyword evidence="4" id="KW-1185">Reference proteome</keyword>
<feature type="compositionally biased region" description="Gly residues" evidence="1">
    <location>
        <begin position="104"/>
        <end position="118"/>
    </location>
</feature>
<evidence type="ECO:0000256" key="1">
    <source>
        <dbReference type="SAM" id="MobiDB-lite"/>
    </source>
</evidence>
<dbReference type="Proteomes" id="UP000605992">
    <property type="component" value="Unassembled WGS sequence"/>
</dbReference>
<proteinExistence type="predicted"/>
<feature type="region of interest" description="Disordered" evidence="1">
    <location>
        <begin position="86"/>
        <end position="118"/>
    </location>
</feature>
<gene>
    <name evidence="3" type="ORF">Pth03_52810</name>
</gene>
<comment type="caution">
    <text evidence="3">The sequence shown here is derived from an EMBL/GenBank/DDBJ whole genome shotgun (WGS) entry which is preliminary data.</text>
</comment>
<evidence type="ECO:0000313" key="3">
    <source>
        <dbReference type="EMBL" id="GII56892.1"/>
    </source>
</evidence>
<protein>
    <submittedName>
        <fullName evidence="3">Uncharacterized protein</fullName>
    </submittedName>
</protein>
<feature type="signal peptide" evidence="2">
    <location>
        <begin position="1"/>
        <end position="20"/>
    </location>
</feature>
<keyword evidence="2" id="KW-0732">Signal</keyword>
<dbReference type="AlphaFoldDB" id="A0A8J3V7I4"/>
<evidence type="ECO:0000313" key="4">
    <source>
        <dbReference type="Proteomes" id="UP000605992"/>
    </source>
</evidence>
<evidence type="ECO:0000256" key="2">
    <source>
        <dbReference type="SAM" id="SignalP"/>
    </source>
</evidence>
<organism evidence="3 4">
    <name type="scientific">Planotetraspora thailandica</name>
    <dbReference type="NCBI Taxonomy" id="487172"/>
    <lineage>
        <taxon>Bacteria</taxon>
        <taxon>Bacillati</taxon>
        <taxon>Actinomycetota</taxon>
        <taxon>Actinomycetes</taxon>
        <taxon>Streptosporangiales</taxon>
        <taxon>Streptosporangiaceae</taxon>
        <taxon>Planotetraspora</taxon>
    </lineage>
</organism>
<sequence length="118" mass="12027">MFICTAIVTGVMLAAGAAMTADPAPTALVPAPPQGALAQLSWIDDPLALPPGAMAFQRPAPRDVVIVWPPADGSVPGSQTYILPDLRGHQHAESWSSGEEWSGRGDGGAGGGNEGSWP</sequence>
<dbReference type="EMBL" id="BOOR01000042">
    <property type="protein sequence ID" value="GII56892.1"/>
    <property type="molecule type" value="Genomic_DNA"/>
</dbReference>